<sequence length="374" mass="43180">MRFRGHAATWWKQLKTTRSRTGKAPINSWDKLTKHLRPMFLPHNYERTMYTKLQNLRQGNRSVDEYSEEFALLLTHNEINDRQVQLVSRFIGGLRPQLQNSMAQFDPLTVGEAHRRAASFEQQSRSSSWTQSSGRSRTPDQTGRTTPMAKETSDASASTTKPVAPEEQQVRRSTRPSALHYYSCGETDHRQIAFPHATRRGLLIDETIDEEDVYDSQEDNTPENDDVINPTTGDTGHLLLLYRACLTPRKHDEKWLRINIFRSTCTINERVCSFVIDSGSSKNFISEYAVDKLGITRESHPSPYTLGWLNEKASVRITQRALVSFSIGPYYKDRIYCDIAAMDISHLLLGRPWEYDRNIIHYGHNNTYQFTWNS</sequence>
<evidence type="ECO:0000313" key="4">
    <source>
        <dbReference type="Proteomes" id="UP000032141"/>
    </source>
</evidence>
<dbReference type="AlphaFoldDB" id="A0A0D3CY10"/>
<dbReference type="HOGENOM" id="CLU_018037_2_0_1"/>
<reference evidence="3" key="2">
    <citation type="submission" date="2015-03" db="UniProtKB">
        <authorList>
            <consortium name="EnsemblPlants"/>
        </authorList>
    </citation>
    <scope>IDENTIFICATION</scope>
</reference>
<feature type="domain" description="Retrotransposon gag" evidence="2">
    <location>
        <begin position="2"/>
        <end position="96"/>
    </location>
</feature>
<keyword evidence="4" id="KW-1185">Reference proteome</keyword>
<dbReference type="Gene3D" id="2.40.70.10">
    <property type="entry name" value="Acid Proteases"/>
    <property type="match status" value="1"/>
</dbReference>
<accession>A0A0D3CY10</accession>
<dbReference type="Pfam" id="PF13650">
    <property type="entry name" value="Asp_protease_2"/>
    <property type="match status" value="1"/>
</dbReference>
<feature type="compositionally biased region" description="Low complexity" evidence="1">
    <location>
        <begin position="122"/>
        <end position="136"/>
    </location>
</feature>
<feature type="region of interest" description="Disordered" evidence="1">
    <location>
        <begin position="211"/>
        <end position="231"/>
    </location>
</feature>
<proteinExistence type="predicted"/>
<dbReference type="PANTHER" id="PTHR35046:SF18">
    <property type="entry name" value="RNA-DIRECTED DNA POLYMERASE"/>
    <property type="match status" value="1"/>
</dbReference>
<dbReference type="Proteomes" id="UP000032141">
    <property type="component" value="Chromosome C6"/>
</dbReference>
<dbReference type="EnsemblPlants" id="Bo6g098660.1">
    <property type="protein sequence ID" value="Bo6g098660.1"/>
    <property type="gene ID" value="Bo6g098660"/>
</dbReference>
<name>A0A0D3CY10_BRAOL</name>
<feature type="region of interest" description="Disordered" evidence="1">
    <location>
        <begin position="116"/>
        <end position="176"/>
    </location>
</feature>
<dbReference type="OMA" id="NHDIANI"/>
<protein>
    <recommendedName>
        <fullName evidence="2">Retrotransposon gag domain-containing protein</fullName>
    </recommendedName>
</protein>
<reference evidence="3 4" key="1">
    <citation type="journal article" date="2014" name="Genome Biol.">
        <title>Transcriptome and methylome profiling reveals relics of genome dominance in the mesopolyploid Brassica oleracea.</title>
        <authorList>
            <person name="Parkin I.A."/>
            <person name="Koh C."/>
            <person name="Tang H."/>
            <person name="Robinson S.J."/>
            <person name="Kagale S."/>
            <person name="Clarke W.E."/>
            <person name="Town C.D."/>
            <person name="Nixon J."/>
            <person name="Krishnakumar V."/>
            <person name="Bidwell S.L."/>
            <person name="Denoeud F."/>
            <person name="Belcram H."/>
            <person name="Links M.G."/>
            <person name="Just J."/>
            <person name="Clarke C."/>
            <person name="Bender T."/>
            <person name="Huebert T."/>
            <person name="Mason A.S."/>
            <person name="Pires J.C."/>
            <person name="Barker G."/>
            <person name="Moore J."/>
            <person name="Walley P.G."/>
            <person name="Manoli S."/>
            <person name="Batley J."/>
            <person name="Edwards D."/>
            <person name="Nelson M.N."/>
            <person name="Wang X."/>
            <person name="Paterson A.H."/>
            <person name="King G."/>
            <person name="Bancroft I."/>
            <person name="Chalhoub B."/>
            <person name="Sharpe A.G."/>
        </authorList>
    </citation>
    <scope>NUCLEOTIDE SEQUENCE</scope>
    <source>
        <strain evidence="3 4">cv. TO1000</strain>
    </source>
</reference>
<dbReference type="CDD" id="cd00303">
    <property type="entry name" value="retropepsin_like"/>
    <property type="match status" value="1"/>
</dbReference>
<dbReference type="PANTHER" id="PTHR35046">
    <property type="entry name" value="ZINC KNUCKLE (CCHC-TYPE) FAMILY PROTEIN"/>
    <property type="match status" value="1"/>
</dbReference>
<dbReference type="SUPFAM" id="SSF50630">
    <property type="entry name" value="Acid proteases"/>
    <property type="match status" value="1"/>
</dbReference>
<dbReference type="InterPro" id="IPR005162">
    <property type="entry name" value="Retrotrans_gag_dom"/>
</dbReference>
<evidence type="ECO:0000256" key="1">
    <source>
        <dbReference type="SAM" id="MobiDB-lite"/>
    </source>
</evidence>
<evidence type="ECO:0000259" key="2">
    <source>
        <dbReference type="Pfam" id="PF03732"/>
    </source>
</evidence>
<dbReference type="eggNOG" id="KOG0017">
    <property type="taxonomic scope" value="Eukaryota"/>
</dbReference>
<dbReference type="Pfam" id="PF03732">
    <property type="entry name" value="Retrotrans_gag"/>
    <property type="match status" value="1"/>
</dbReference>
<feature type="compositionally biased region" description="Acidic residues" evidence="1">
    <location>
        <begin position="211"/>
        <end position="226"/>
    </location>
</feature>
<dbReference type="Gramene" id="Bo6g098660.1">
    <property type="protein sequence ID" value="Bo6g098660.1"/>
    <property type="gene ID" value="Bo6g098660"/>
</dbReference>
<evidence type="ECO:0000313" key="3">
    <source>
        <dbReference type="EnsemblPlants" id="Bo6g098660.1"/>
    </source>
</evidence>
<organism evidence="3 4">
    <name type="scientific">Brassica oleracea var. oleracea</name>
    <dbReference type="NCBI Taxonomy" id="109376"/>
    <lineage>
        <taxon>Eukaryota</taxon>
        <taxon>Viridiplantae</taxon>
        <taxon>Streptophyta</taxon>
        <taxon>Embryophyta</taxon>
        <taxon>Tracheophyta</taxon>
        <taxon>Spermatophyta</taxon>
        <taxon>Magnoliopsida</taxon>
        <taxon>eudicotyledons</taxon>
        <taxon>Gunneridae</taxon>
        <taxon>Pentapetalae</taxon>
        <taxon>rosids</taxon>
        <taxon>malvids</taxon>
        <taxon>Brassicales</taxon>
        <taxon>Brassicaceae</taxon>
        <taxon>Brassiceae</taxon>
        <taxon>Brassica</taxon>
    </lineage>
</organism>
<dbReference type="InterPro" id="IPR021109">
    <property type="entry name" value="Peptidase_aspartic_dom_sf"/>
</dbReference>